<evidence type="ECO:0000313" key="2">
    <source>
        <dbReference type="EMBL" id="QNG54707.1"/>
    </source>
</evidence>
<dbReference type="Proteomes" id="UP000515728">
    <property type="component" value="Chromosome"/>
</dbReference>
<accession>A0A7G7MPJ6</accession>
<keyword evidence="1" id="KW-0472">Membrane</keyword>
<protein>
    <submittedName>
        <fullName evidence="2">Uncharacterized protein</fullName>
    </submittedName>
</protein>
<proteinExistence type="predicted"/>
<feature type="transmembrane region" description="Helical" evidence="1">
    <location>
        <begin position="68"/>
        <end position="87"/>
    </location>
</feature>
<dbReference type="AlphaFoldDB" id="A0A7G7MPJ6"/>
<sequence>MSIQPVTSSKIPVAPVAVAAVGAQLVDDAAIFLIPPTAFVLGPLAGLLAIALTAAGARAVTRGRTGPVVARTGLAVGAGSAFLGLLIGGLGFVTLLLAGITVLAGVAGAVAGRGLTSSRLP</sequence>
<dbReference type="EMBL" id="CP060131">
    <property type="protein sequence ID" value="QNG54707.1"/>
    <property type="molecule type" value="Genomic_DNA"/>
</dbReference>
<dbReference type="RefSeq" id="WP_185721508.1">
    <property type="nucleotide sequence ID" value="NZ_BAAAWI010000001.1"/>
</dbReference>
<name>A0A7G7MPJ6_9PSEU</name>
<feature type="transmembrane region" description="Helical" evidence="1">
    <location>
        <begin position="93"/>
        <end position="115"/>
    </location>
</feature>
<keyword evidence="1" id="KW-0812">Transmembrane</keyword>
<evidence type="ECO:0000256" key="1">
    <source>
        <dbReference type="SAM" id="Phobius"/>
    </source>
</evidence>
<keyword evidence="1" id="KW-1133">Transmembrane helix</keyword>
<feature type="transmembrane region" description="Helical" evidence="1">
    <location>
        <begin position="40"/>
        <end position="61"/>
    </location>
</feature>
<dbReference type="KEGG" id="ppel:H6H00_12970"/>
<reference evidence="2 3" key="1">
    <citation type="submission" date="2020-08" db="EMBL/GenBank/DDBJ databases">
        <authorList>
            <person name="Mo P."/>
        </authorList>
    </citation>
    <scope>NUCLEOTIDE SEQUENCE [LARGE SCALE GENOMIC DNA]</scope>
    <source>
        <strain evidence="2 3">CGMCC 4.1532</strain>
    </source>
</reference>
<evidence type="ECO:0000313" key="3">
    <source>
        <dbReference type="Proteomes" id="UP000515728"/>
    </source>
</evidence>
<organism evidence="2 3">
    <name type="scientific">Pseudonocardia petroleophila</name>
    <dbReference type="NCBI Taxonomy" id="37331"/>
    <lineage>
        <taxon>Bacteria</taxon>
        <taxon>Bacillati</taxon>
        <taxon>Actinomycetota</taxon>
        <taxon>Actinomycetes</taxon>
        <taxon>Pseudonocardiales</taxon>
        <taxon>Pseudonocardiaceae</taxon>
        <taxon>Pseudonocardia</taxon>
    </lineage>
</organism>
<gene>
    <name evidence="2" type="ORF">H6H00_12970</name>
</gene>
<keyword evidence="3" id="KW-1185">Reference proteome</keyword>